<organism evidence="2 3">
    <name type="scientific">Nitzschia inconspicua</name>
    <dbReference type="NCBI Taxonomy" id="303405"/>
    <lineage>
        <taxon>Eukaryota</taxon>
        <taxon>Sar</taxon>
        <taxon>Stramenopiles</taxon>
        <taxon>Ochrophyta</taxon>
        <taxon>Bacillariophyta</taxon>
        <taxon>Bacillariophyceae</taxon>
        <taxon>Bacillariophycidae</taxon>
        <taxon>Bacillariales</taxon>
        <taxon>Bacillariaceae</taxon>
        <taxon>Nitzschia</taxon>
    </lineage>
</organism>
<accession>A0A9K3KFB7</accession>
<dbReference type="EMBL" id="JAGRRH010000025">
    <property type="protein sequence ID" value="KAG7342003.1"/>
    <property type="molecule type" value="Genomic_DNA"/>
</dbReference>
<name>A0A9K3KFB7_9STRA</name>
<evidence type="ECO:0000313" key="3">
    <source>
        <dbReference type="Proteomes" id="UP000693970"/>
    </source>
</evidence>
<feature type="compositionally biased region" description="Basic and acidic residues" evidence="1">
    <location>
        <begin position="52"/>
        <end position="63"/>
    </location>
</feature>
<feature type="region of interest" description="Disordered" evidence="1">
    <location>
        <begin position="29"/>
        <end position="81"/>
    </location>
</feature>
<gene>
    <name evidence="2" type="ORF">IV203_007095</name>
</gene>
<dbReference type="Proteomes" id="UP000693970">
    <property type="component" value="Unassembled WGS sequence"/>
</dbReference>
<keyword evidence="3" id="KW-1185">Reference proteome</keyword>
<reference evidence="2" key="2">
    <citation type="submission" date="2021-04" db="EMBL/GenBank/DDBJ databases">
        <authorList>
            <person name="Podell S."/>
        </authorList>
    </citation>
    <scope>NUCLEOTIDE SEQUENCE</scope>
    <source>
        <strain evidence="2">Hildebrandi</strain>
    </source>
</reference>
<dbReference type="AlphaFoldDB" id="A0A9K3KFB7"/>
<feature type="compositionally biased region" description="Acidic residues" evidence="1">
    <location>
        <begin position="41"/>
        <end position="51"/>
    </location>
</feature>
<comment type="caution">
    <text evidence="2">The sequence shown here is derived from an EMBL/GenBank/DDBJ whole genome shotgun (WGS) entry which is preliminary data.</text>
</comment>
<evidence type="ECO:0000256" key="1">
    <source>
        <dbReference type="SAM" id="MobiDB-lite"/>
    </source>
</evidence>
<reference evidence="2" key="1">
    <citation type="journal article" date="2021" name="Sci. Rep.">
        <title>Diploid genomic architecture of Nitzschia inconspicua, an elite biomass production diatom.</title>
        <authorList>
            <person name="Oliver A."/>
            <person name="Podell S."/>
            <person name="Pinowska A."/>
            <person name="Traller J.C."/>
            <person name="Smith S.R."/>
            <person name="McClure R."/>
            <person name="Beliaev A."/>
            <person name="Bohutskyi P."/>
            <person name="Hill E.A."/>
            <person name="Rabines A."/>
            <person name="Zheng H."/>
            <person name="Allen L.Z."/>
            <person name="Kuo A."/>
            <person name="Grigoriev I.V."/>
            <person name="Allen A.E."/>
            <person name="Hazlebeck D."/>
            <person name="Allen E.E."/>
        </authorList>
    </citation>
    <scope>NUCLEOTIDE SEQUENCE</scope>
    <source>
        <strain evidence="2">Hildebrandi</strain>
    </source>
</reference>
<evidence type="ECO:0000313" key="2">
    <source>
        <dbReference type="EMBL" id="KAG7342003.1"/>
    </source>
</evidence>
<protein>
    <submittedName>
        <fullName evidence="2">Uncharacterized protein</fullName>
    </submittedName>
</protein>
<proteinExistence type="predicted"/>
<sequence>MVQGKNRFYGTWDELSKFAPSDEVAKRAVDHINSQVRENTEESDSEEEEEGQDKREKHATTKETKKKQIMQKDTREHGVSSLKTWENSKKLFAYLFLQSKKKYSSPERMANVAEDKIFPRTLFVQRIVPS</sequence>